<comment type="caution">
    <text evidence="4">The sequence shown here is derived from an EMBL/GenBank/DDBJ whole genome shotgun (WGS) entry which is preliminary data.</text>
</comment>
<dbReference type="PANTHER" id="PTHR44591:SF23">
    <property type="entry name" value="CHEY SUBFAMILY"/>
    <property type="match status" value="1"/>
</dbReference>
<dbReference type="SUPFAM" id="SSF52172">
    <property type="entry name" value="CheY-like"/>
    <property type="match status" value="1"/>
</dbReference>
<organism evidence="4 5">
    <name type="scientific">Pontibacter locisalis</name>
    <dbReference type="NCBI Taxonomy" id="1719035"/>
    <lineage>
        <taxon>Bacteria</taxon>
        <taxon>Pseudomonadati</taxon>
        <taxon>Bacteroidota</taxon>
        <taxon>Cytophagia</taxon>
        <taxon>Cytophagales</taxon>
        <taxon>Hymenobacteraceae</taxon>
        <taxon>Pontibacter</taxon>
    </lineage>
</organism>
<dbReference type="Gene3D" id="3.40.50.2300">
    <property type="match status" value="1"/>
</dbReference>
<proteinExistence type="predicted"/>
<keyword evidence="1 2" id="KW-0597">Phosphoprotein</keyword>
<evidence type="ECO:0000313" key="5">
    <source>
        <dbReference type="Proteomes" id="UP001597544"/>
    </source>
</evidence>
<dbReference type="SMART" id="SM00448">
    <property type="entry name" value="REC"/>
    <property type="match status" value="1"/>
</dbReference>
<evidence type="ECO:0000313" key="4">
    <source>
        <dbReference type="EMBL" id="MFD2514780.1"/>
    </source>
</evidence>
<feature type="modified residue" description="4-aspartylphosphate" evidence="2">
    <location>
        <position position="62"/>
    </location>
</feature>
<evidence type="ECO:0000256" key="1">
    <source>
        <dbReference type="ARBA" id="ARBA00022553"/>
    </source>
</evidence>
<evidence type="ECO:0000256" key="2">
    <source>
        <dbReference type="PROSITE-ProRule" id="PRU00169"/>
    </source>
</evidence>
<dbReference type="Pfam" id="PF00072">
    <property type="entry name" value="Response_reg"/>
    <property type="match status" value="1"/>
</dbReference>
<reference evidence="5" key="1">
    <citation type="journal article" date="2019" name="Int. J. Syst. Evol. Microbiol.">
        <title>The Global Catalogue of Microorganisms (GCM) 10K type strain sequencing project: providing services to taxonomists for standard genome sequencing and annotation.</title>
        <authorList>
            <consortium name="The Broad Institute Genomics Platform"/>
            <consortium name="The Broad Institute Genome Sequencing Center for Infectious Disease"/>
            <person name="Wu L."/>
            <person name="Ma J."/>
        </authorList>
    </citation>
    <scope>NUCLEOTIDE SEQUENCE [LARGE SCALE GENOMIC DNA]</scope>
    <source>
        <strain evidence="5">KCTC 42498</strain>
    </source>
</reference>
<accession>A0ABW5IPB8</accession>
<evidence type="ECO:0000259" key="3">
    <source>
        <dbReference type="PROSITE" id="PS50110"/>
    </source>
</evidence>
<dbReference type="InterPro" id="IPR001789">
    <property type="entry name" value="Sig_transdc_resp-reg_receiver"/>
</dbReference>
<keyword evidence="5" id="KW-1185">Reference proteome</keyword>
<dbReference type="InterPro" id="IPR011006">
    <property type="entry name" value="CheY-like_superfamily"/>
</dbReference>
<dbReference type="RefSeq" id="WP_377508117.1">
    <property type="nucleotide sequence ID" value="NZ_JBHULU010000017.1"/>
</dbReference>
<dbReference type="Proteomes" id="UP001597544">
    <property type="component" value="Unassembled WGS sequence"/>
</dbReference>
<gene>
    <name evidence="4" type="ORF">ACFSRY_12970</name>
</gene>
<dbReference type="InterPro" id="IPR050595">
    <property type="entry name" value="Bact_response_regulator"/>
</dbReference>
<sequence length="128" mass="14029">MEKIGRILIVDDDETSIFLTRRLLNTLGIGSNVRTAHDGVGGLAILKDALEKGELPQLILVDINMHGMGGFAFLEELGKLRYVNLIDTKIVLLSGSQSPLDIELAERHLSATLVQKPLTRDKLLSVLD</sequence>
<protein>
    <submittedName>
        <fullName evidence="4">Response regulator</fullName>
    </submittedName>
</protein>
<feature type="domain" description="Response regulatory" evidence="3">
    <location>
        <begin position="6"/>
        <end position="128"/>
    </location>
</feature>
<name>A0ABW5IPB8_9BACT</name>
<dbReference type="PROSITE" id="PS50110">
    <property type="entry name" value="RESPONSE_REGULATORY"/>
    <property type="match status" value="1"/>
</dbReference>
<dbReference type="EMBL" id="JBHULU010000017">
    <property type="protein sequence ID" value="MFD2514780.1"/>
    <property type="molecule type" value="Genomic_DNA"/>
</dbReference>
<dbReference type="PANTHER" id="PTHR44591">
    <property type="entry name" value="STRESS RESPONSE REGULATOR PROTEIN 1"/>
    <property type="match status" value="1"/>
</dbReference>